<accession>A0A4Y1RTG5</accession>
<keyword evidence="2 3" id="KW-0472">Membrane</keyword>
<protein>
    <submittedName>
        <fullName evidence="4">Late embryogenesis abundant hydroxyproline-rich glycoprotein family</fullName>
    </submittedName>
</protein>
<organism evidence="4">
    <name type="scientific">Prunus dulcis</name>
    <name type="common">Almond</name>
    <name type="synonym">Amygdalus dulcis</name>
    <dbReference type="NCBI Taxonomy" id="3755"/>
    <lineage>
        <taxon>Eukaryota</taxon>
        <taxon>Viridiplantae</taxon>
        <taxon>Streptophyta</taxon>
        <taxon>Embryophyta</taxon>
        <taxon>Tracheophyta</taxon>
        <taxon>Spermatophyta</taxon>
        <taxon>Magnoliopsida</taxon>
        <taxon>eudicotyledons</taxon>
        <taxon>Gunneridae</taxon>
        <taxon>Pentapetalae</taxon>
        <taxon>rosids</taxon>
        <taxon>fabids</taxon>
        <taxon>Rosales</taxon>
        <taxon>Rosaceae</taxon>
        <taxon>Amygdaloideae</taxon>
        <taxon>Amygdaleae</taxon>
        <taxon>Prunus</taxon>
    </lineage>
</organism>
<evidence type="ECO:0000256" key="2">
    <source>
        <dbReference type="ARBA" id="ARBA00023136"/>
    </source>
</evidence>
<evidence type="ECO:0000313" key="4">
    <source>
        <dbReference type="EMBL" id="BBH07664.1"/>
    </source>
</evidence>
<comment type="subcellular location">
    <subcellularLocation>
        <location evidence="1">Membrane</location>
    </subcellularLocation>
</comment>
<evidence type="ECO:0000256" key="3">
    <source>
        <dbReference type="SAM" id="Phobius"/>
    </source>
</evidence>
<dbReference type="AlphaFoldDB" id="A0A4Y1RTG5"/>
<proteinExistence type="predicted"/>
<reference evidence="4" key="1">
    <citation type="journal article" date="2019" name="Science">
        <title>Mutation of a bHLH transcription factor allowed almond domestication.</title>
        <authorList>
            <person name="Sanchez-Perez R."/>
            <person name="Pavan S."/>
            <person name="Mazzeo R."/>
            <person name="Moldovan C."/>
            <person name="Aiese Cigliano R."/>
            <person name="Del Cueto J."/>
            <person name="Ricciardi F."/>
            <person name="Lotti C."/>
            <person name="Ricciardi L."/>
            <person name="Dicenta F."/>
            <person name="Lopez-Marques R.L."/>
            <person name="Lindberg Moller B."/>
        </authorList>
    </citation>
    <scope>NUCLEOTIDE SEQUENCE</scope>
</reference>
<keyword evidence="3" id="KW-1133">Transmembrane helix</keyword>
<feature type="transmembrane region" description="Helical" evidence="3">
    <location>
        <begin position="7"/>
        <end position="32"/>
    </location>
</feature>
<dbReference type="PANTHER" id="PTHR31234:SF2">
    <property type="entry name" value="OS05G0199100 PROTEIN"/>
    <property type="match status" value="1"/>
</dbReference>
<dbReference type="InterPro" id="IPR044839">
    <property type="entry name" value="NDR1-like"/>
</dbReference>
<dbReference type="GO" id="GO:0098542">
    <property type="term" value="P:defense response to other organism"/>
    <property type="evidence" value="ECO:0007669"/>
    <property type="project" value="InterPro"/>
</dbReference>
<gene>
    <name evidence="4" type="ORF">Prudu_019662</name>
</gene>
<name>A0A4Y1RTG5_PRUDU</name>
<dbReference type="PANTHER" id="PTHR31234">
    <property type="entry name" value="LATE EMBRYOGENESIS ABUNDANT (LEA) HYDROXYPROLINE-RICH GLYCOPROTEIN FAMILY"/>
    <property type="match status" value="1"/>
</dbReference>
<evidence type="ECO:0000256" key="1">
    <source>
        <dbReference type="ARBA" id="ARBA00004370"/>
    </source>
</evidence>
<keyword evidence="3" id="KW-0812">Transmembrane</keyword>
<sequence>MLRSGLCCFCFCLCYITYFLFFLAFFIFWSIFLPQEPKFTTTNASFTQFNLTNTSINNNTLHYNLTLEITIRNPTKKKKRFALVRLNSTPFYQGHKNTTIVNENLEGQQLIRFKERDISNFNSETANGVYIIDVKIALRIGIRFGKVKTGYFKIPRKSDCKLKVPLSTSFNGTFWSGFQTTECQILGALSGTGWFVIRQFSPSKSVIYKVTDASLTRFNLTAANNTIQYNLSLNMTVENPNKWNDFHYENFEAVASYKNQDLSNSSLAPFRVGHKNSFVLTPSFEGQRLVALSNDEVSNFRNSTVFDIVLKLYFKYWTKIGAVKINKELQMACYFEVPLSSGGKSAEKFDSTKCDKA</sequence>
<dbReference type="GO" id="GO:0005886">
    <property type="term" value="C:plasma membrane"/>
    <property type="evidence" value="ECO:0007669"/>
    <property type="project" value="TreeGrafter"/>
</dbReference>
<dbReference type="EMBL" id="AP019303">
    <property type="protein sequence ID" value="BBH07664.1"/>
    <property type="molecule type" value="Genomic_DNA"/>
</dbReference>